<feature type="region of interest" description="Disordered" evidence="1">
    <location>
        <begin position="1"/>
        <end position="23"/>
    </location>
</feature>
<reference evidence="2 3" key="1">
    <citation type="submission" date="2019-07" db="EMBL/GenBank/DDBJ databases">
        <title>Whole genome shotgun sequence of Cellulomonas aerilata NBRC 106308.</title>
        <authorList>
            <person name="Hosoyama A."/>
            <person name="Uohara A."/>
            <person name="Ohji S."/>
            <person name="Ichikawa N."/>
        </authorList>
    </citation>
    <scope>NUCLEOTIDE SEQUENCE [LARGE SCALE GENOMIC DNA]</scope>
    <source>
        <strain evidence="2 3">NBRC 106308</strain>
    </source>
</reference>
<evidence type="ECO:0008006" key="4">
    <source>
        <dbReference type="Google" id="ProtNLM"/>
    </source>
</evidence>
<gene>
    <name evidence="2" type="ORF">CAE01nite_12140</name>
</gene>
<evidence type="ECO:0000256" key="1">
    <source>
        <dbReference type="SAM" id="MobiDB-lite"/>
    </source>
</evidence>
<sequence>MVGHALRPPVRAPAPAPARAGVAPPRRRRVGWLAWRHYDDGGPVPDLAALTRTHLAAARAAANGRSTELIVHDHQLRQTVIALTERQALSEHNAPPAATIQVLLGSVRVAARQDVDDVVRAGELAQLTHERHAVEALEDTVFLLTTVTGIPEGTRG</sequence>
<dbReference type="InterPro" id="IPR014710">
    <property type="entry name" value="RmlC-like_jellyroll"/>
</dbReference>
<protein>
    <recommendedName>
        <fullName evidence="4">Cupin</fullName>
    </recommendedName>
</protein>
<dbReference type="EMBL" id="BJYY01000010">
    <property type="protein sequence ID" value="GEO33489.1"/>
    <property type="molecule type" value="Genomic_DNA"/>
</dbReference>
<dbReference type="Proteomes" id="UP000321181">
    <property type="component" value="Unassembled WGS sequence"/>
</dbReference>
<dbReference type="AlphaFoldDB" id="A0A512DAJ6"/>
<comment type="caution">
    <text evidence="2">The sequence shown here is derived from an EMBL/GenBank/DDBJ whole genome shotgun (WGS) entry which is preliminary data.</text>
</comment>
<evidence type="ECO:0000313" key="2">
    <source>
        <dbReference type="EMBL" id="GEO33489.1"/>
    </source>
</evidence>
<proteinExistence type="predicted"/>
<dbReference type="Gene3D" id="2.60.120.10">
    <property type="entry name" value="Jelly Rolls"/>
    <property type="match status" value="1"/>
</dbReference>
<keyword evidence="3" id="KW-1185">Reference proteome</keyword>
<organism evidence="2 3">
    <name type="scientific">Cellulomonas aerilata</name>
    <dbReference type="NCBI Taxonomy" id="515326"/>
    <lineage>
        <taxon>Bacteria</taxon>
        <taxon>Bacillati</taxon>
        <taxon>Actinomycetota</taxon>
        <taxon>Actinomycetes</taxon>
        <taxon>Micrococcales</taxon>
        <taxon>Cellulomonadaceae</taxon>
        <taxon>Cellulomonas</taxon>
    </lineage>
</organism>
<accession>A0A512DAJ6</accession>
<name>A0A512DAJ6_9CELL</name>
<evidence type="ECO:0000313" key="3">
    <source>
        <dbReference type="Proteomes" id="UP000321181"/>
    </source>
</evidence>